<dbReference type="GO" id="GO:0005975">
    <property type="term" value="P:carbohydrate metabolic process"/>
    <property type="evidence" value="ECO:0007669"/>
    <property type="project" value="InterPro"/>
</dbReference>
<organism evidence="5 6">
    <name type="scientific">Anaerospora hongkongensis</name>
    <dbReference type="NCBI Taxonomy" id="244830"/>
    <lineage>
        <taxon>Bacteria</taxon>
        <taxon>Bacillati</taxon>
        <taxon>Bacillota</taxon>
        <taxon>Negativicutes</taxon>
        <taxon>Selenomonadales</taxon>
        <taxon>Sporomusaceae</taxon>
        <taxon>Anaerospora</taxon>
    </lineage>
</organism>
<sequence>MLLLLLFVVFSLTACGGITRQAAPPTDTPRIEQAADKTQQASSPVSYAVPKGVPILMYHSIGDEKDNDAVISKERFAEQMDFLHKNHYNPLTPEMLADYISLGKPLPVKPVLLTFDDGYRDTYDVAMPILKQYGFPSIVFIPAGEVGTNLSWEQLKKMKSSGMQIGSHSYHHKELTKLSPAEQAEEIAKSKEVLDRSLSQDTLWFCYPYGSYDAATLKLLQEKGLKFAVTMNPGWGKTGDNPLVLNRIWIGNSVDLKHFEERLTKEDYSML</sequence>
<dbReference type="InterPro" id="IPR002509">
    <property type="entry name" value="NODB_dom"/>
</dbReference>
<accession>A0A4R1Q357</accession>
<dbReference type="Pfam" id="PF01522">
    <property type="entry name" value="Polysacc_deac_1"/>
    <property type="match status" value="1"/>
</dbReference>
<evidence type="ECO:0000256" key="1">
    <source>
        <dbReference type="ARBA" id="ARBA00004613"/>
    </source>
</evidence>
<dbReference type="InterPro" id="IPR051398">
    <property type="entry name" value="Polysacch_Deacetylase"/>
</dbReference>
<dbReference type="CDD" id="cd10918">
    <property type="entry name" value="CE4_NodB_like_5s_6s"/>
    <property type="match status" value="1"/>
</dbReference>
<keyword evidence="6" id="KW-1185">Reference proteome</keyword>
<evidence type="ECO:0000313" key="6">
    <source>
        <dbReference type="Proteomes" id="UP000295063"/>
    </source>
</evidence>
<feature type="domain" description="NodB homology" evidence="4">
    <location>
        <begin position="109"/>
        <end position="271"/>
    </location>
</feature>
<proteinExistence type="predicted"/>
<dbReference type="Proteomes" id="UP000295063">
    <property type="component" value="Unassembled WGS sequence"/>
</dbReference>
<evidence type="ECO:0000256" key="3">
    <source>
        <dbReference type="SAM" id="SignalP"/>
    </source>
</evidence>
<dbReference type="EMBL" id="SLUI01000004">
    <property type="protein sequence ID" value="TCL38260.1"/>
    <property type="molecule type" value="Genomic_DNA"/>
</dbReference>
<dbReference type="AlphaFoldDB" id="A0A4R1Q357"/>
<dbReference type="Gene3D" id="3.20.20.370">
    <property type="entry name" value="Glycoside hydrolase/deacetylase"/>
    <property type="match status" value="1"/>
</dbReference>
<dbReference type="PANTHER" id="PTHR34216:SF3">
    <property type="entry name" value="POLY-BETA-1,6-N-ACETYL-D-GLUCOSAMINE N-DEACETYLASE"/>
    <property type="match status" value="1"/>
</dbReference>
<comment type="subcellular location">
    <subcellularLocation>
        <location evidence="1">Secreted</location>
    </subcellularLocation>
</comment>
<dbReference type="GO" id="GO:0005576">
    <property type="term" value="C:extracellular region"/>
    <property type="evidence" value="ECO:0007669"/>
    <property type="project" value="UniProtKB-SubCell"/>
</dbReference>
<name>A0A4R1Q357_9FIRM</name>
<protein>
    <submittedName>
        <fullName evidence="5">Peptidoglycan/xylan/chitin deacetylase (PgdA/CDA1 family)</fullName>
    </submittedName>
</protein>
<dbReference type="InterPro" id="IPR011330">
    <property type="entry name" value="Glyco_hydro/deAcase_b/a-brl"/>
</dbReference>
<evidence type="ECO:0000259" key="4">
    <source>
        <dbReference type="PROSITE" id="PS51677"/>
    </source>
</evidence>
<gene>
    <name evidence="5" type="ORF">EV210_104243</name>
</gene>
<dbReference type="PANTHER" id="PTHR34216">
    <property type="match status" value="1"/>
</dbReference>
<feature type="signal peptide" evidence="3">
    <location>
        <begin position="1"/>
        <end position="16"/>
    </location>
</feature>
<evidence type="ECO:0000256" key="2">
    <source>
        <dbReference type="ARBA" id="ARBA00022729"/>
    </source>
</evidence>
<reference evidence="5 6" key="1">
    <citation type="submission" date="2019-03" db="EMBL/GenBank/DDBJ databases">
        <title>Genomic Encyclopedia of Type Strains, Phase IV (KMG-IV): sequencing the most valuable type-strain genomes for metagenomic binning, comparative biology and taxonomic classification.</title>
        <authorList>
            <person name="Goeker M."/>
        </authorList>
    </citation>
    <scope>NUCLEOTIDE SEQUENCE [LARGE SCALE GENOMIC DNA]</scope>
    <source>
        <strain evidence="5 6">DSM 15969</strain>
    </source>
</reference>
<dbReference type="SUPFAM" id="SSF88713">
    <property type="entry name" value="Glycoside hydrolase/deacetylase"/>
    <property type="match status" value="1"/>
</dbReference>
<evidence type="ECO:0000313" key="5">
    <source>
        <dbReference type="EMBL" id="TCL38260.1"/>
    </source>
</evidence>
<keyword evidence="2 3" id="KW-0732">Signal</keyword>
<dbReference type="PROSITE" id="PS51677">
    <property type="entry name" value="NODB"/>
    <property type="match status" value="1"/>
</dbReference>
<feature type="chain" id="PRO_5039011536" evidence="3">
    <location>
        <begin position="17"/>
        <end position="271"/>
    </location>
</feature>
<dbReference type="GO" id="GO:0016810">
    <property type="term" value="F:hydrolase activity, acting on carbon-nitrogen (but not peptide) bonds"/>
    <property type="evidence" value="ECO:0007669"/>
    <property type="project" value="InterPro"/>
</dbReference>
<comment type="caution">
    <text evidence="5">The sequence shown here is derived from an EMBL/GenBank/DDBJ whole genome shotgun (WGS) entry which is preliminary data.</text>
</comment>